<dbReference type="PANTHER" id="PTHR43530">
    <property type="entry name" value="QUEUINE TRNA-RIBOSYLTRANSFERASE CATALYTIC SUBUNIT 1"/>
    <property type="match status" value="1"/>
</dbReference>
<feature type="active site" description="Nucleophile" evidence="6">
    <location>
        <position position="273"/>
    </location>
</feature>
<organism evidence="8 9">
    <name type="scientific">Didymella heteroderae</name>
    <dbReference type="NCBI Taxonomy" id="1769908"/>
    <lineage>
        <taxon>Eukaryota</taxon>
        <taxon>Fungi</taxon>
        <taxon>Dikarya</taxon>
        <taxon>Ascomycota</taxon>
        <taxon>Pezizomycotina</taxon>
        <taxon>Dothideomycetes</taxon>
        <taxon>Pleosporomycetidae</taxon>
        <taxon>Pleosporales</taxon>
        <taxon>Pleosporineae</taxon>
        <taxon>Didymellaceae</taxon>
        <taxon>Didymella</taxon>
    </lineage>
</organism>
<keyword evidence="6" id="KW-0963">Cytoplasm</keyword>
<dbReference type="GO" id="GO:0006400">
    <property type="term" value="P:tRNA modification"/>
    <property type="evidence" value="ECO:0007669"/>
    <property type="project" value="InterPro"/>
</dbReference>
<dbReference type="GO" id="GO:0008479">
    <property type="term" value="F:tRNA-guanosine(34) queuine transglycosylase activity"/>
    <property type="evidence" value="ECO:0007669"/>
    <property type="project" value="UniProtKB-UniRule"/>
</dbReference>
<dbReference type="OrthoDB" id="10249838at2759"/>
<evidence type="ECO:0000256" key="2">
    <source>
        <dbReference type="ARBA" id="ARBA00022679"/>
    </source>
</evidence>
<feature type="region of interest" description="RNA binding" evidence="6">
    <location>
        <begin position="254"/>
        <end position="260"/>
    </location>
</feature>
<feature type="binding site" evidence="6">
    <location>
        <position position="316"/>
    </location>
    <ligand>
        <name>Zn(2+)</name>
        <dbReference type="ChEBI" id="CHEBI:29105"/>
    </ligand>
</feature>
<dbReference type="Gene3D" id="3.20.20.105">
    <property type="entry name" value="Queuine tRNA-ribosyltransferase-like"/>
    <property type="match status" value="1"/>
</dbReference>
<feature type="binding site" evidence="6">
    <location>
        <position position="311"/>
    </location>
    <ligand>
        <name>Zn(2+)</name>
        <dbReference type="ChEBI" id="CHEBI:29105"/>
    </ligand>
</feature>
<comment type="subunit">
    <text evidence="6">Heterodimer of a catalytic subunit and an accessory subunit.</text>
</comment>
<keyword evidence="2 6" id="KW-0808">Transferase</keyword>
<comment type="similarity">
    <text evidence="6">Belongs to the queuine tRNA-ribosyltransferase family.</text>
</comment>
<comment type="caution">
    <text evidence="8">The sequence shown here is derived from an EMBL/GenBank/DDBJ whole genome shotgun (WGS) entry which is preliminary data.</text>
</comment>
<dbReference type="EC" id="2.4.2.64" evidence="6"/>
<feature type="region of interest" description="RNA binding; important for wobble base 34 recognition" evidence="6">
    <location>
        <begin position="278"/>
        <end position="282"/>
    </location>
</feature>
<keyword evidence="9" id="KW-1185">Reference proteome</keyword>
<evidence type="ECO:0000256" key="1">
    <source>
        <dbReference type="ARBA" id="ARBA00022676"/>
    </source>
</evidence>
<keyword evidence="3 6" id="KW-0819">tRNA processing</keyword>
<keyword evidence="1 6" id="KW-0328">Glycosyltransferase</keyword>
<feature type="binding site" evidence="6">
    <location>
        <position position="313"/>
    </location>
    <ligand>
        <name>Zn(2+)</name>
        <dbReference type="ChEBI" id="CHEBI:29105"/>
    </ligand>
</feature>
<feature type="binding site" evidence="6">
    <location>
        <begin position="98"/>
        <end position="102"/>
    </location>
    <ligand>
        <name>substrate</name>
    </ligand>
</feature>
<dbReference type="PANTHER" id="PTHR43530:SF1">
    <property type="entry name" value="QUEUINE TRNA-RIBOSYLTRANSFERASE CATALYTIC SUBUNIT 1"/>
    <property type="match status" value="1"/>
</dbReference>
<accession>A0A9P5BU93</accession>
<feature type="binding site" evidence="6">
    <location>
        <position position="152"/>
    </location>
    <ligand>
        <name>substrate</name>
    </ligand>
</feature>
<dbReference type="SUPFAM" id="SSF51713">
    <property type="entry name" value="tRNA-guanine transglycosylase"/>
    <property type="match status" value="1"/>
</dbReference>
<protein>
    <recommendedName>
        <fullName evidence="6">Queuine tRNA-ribosyltransferase catalytic subunit 1</fullName>
        <ecNumber evidence="6">2.4.2.64</ecNumber>
    </recommendedName>
    <alternativeName>
        <fullName evidence="6">Guanine insertion enzyme</fullName>
    </alternativeName>
    <alternativeName>
        <fullName evidence="6">tRNA-guanine transglycosylase</fullName>
    </alternativeName>
</protein>
<feature type="binding site" evidence="6">
    <location>
        <position position="223"/>
    </location>
    <ligand>
        <name>substrate</name>
    </ligand>
</feature>
<comment type="function">
    <text evidence="6">Catalytic subunit of the queuine tRNA-ribosyltransferase (TGT) that catalyzes the base-exchange of a guanine (G) residue with queuine (Q) at position 34 (anticodon wobble position) in tRNAs with GU(N) anticodons (tRNA-Asp, -Asn, -His and -Tyr), resulting in the hypermodified nucleoside queuosine (7-(((4,5-cis-dihydroxy-2-cyclopenten-1-yl)amino)methyl)-7-deazaguanosine). Catalysis occurs through a double-displacement mechanism. The nucleophile active site attacks the C1' of nucleotide 34 to detach the guanine base from the RNA, forming a covalent enzyme-RNA intermediate. The proton acceptor active site deprotonates the incoming queuine, allowing a nucleophilic attack on the C1' of the ribose to form the product.</text>
</comment>
<sequence>MAPMPSALKFELLGKCSVTKARAAELHLPHGPVPLPIFMPVATQASLKGLTPDQLEDQGCRLCLNNTYHLGLKPGQATLDAIGGAHKLQSWPHNILTDSGGFQMVSLLKLAKVTEEGVRFLSPHDGSPMLLTPEHSMSLQNSIGSDIMMQLDDVIVTTSPDLARMKEAMERSVRWLDRCIQAHKYPERQNLFCIIQGGLDLDLRRQCTAEMVARDTPGIAIGGLSGGEAKSDYCKVVDTCTGLLPEKKPRYVMGIGYPEDLVVSVALGADMFDCVWPTRTARFGNAITASGMLNLRNVIHSEDFGPIEEGCRCTCCRPTSEGGLGITRAYVYHVTAKETAGAHLLTMHNVHYQLNLMRQAREAILKDRYPQFLKDFFNKLYRGQKEKYPEWAVEALRGVGVDLISD</sequence>
<comment type="subcellular location">
    <subcellularLocation>
        <location evidence="6">Cytoplasm</location>
    </subcellularLocation>
</comment>
<keyword evidence="4 6" id="KW-0479">Metal-binding</keyword>
<dbReference type="EMBL" id="SWKV01000226">
    <property type="protein sequence ID" value="KAF3030300.1"/>
    <property type="molecule type" value="Genomic_DNA"/>
</dbReference>
<comment type="cofactor">
    <cofactor evidence="6">
        <name>Zn(2+)</name>
        <dbReference type="ChEBI" id="CHEBI:29105"/>
    </cofactor>
</comment>
<dbReference type="InterPro" id="IPR036511">
    <property type="entry name" value="TGT-like_sf"/>
</dbReference>
<dbReference type="GO" id="GO:0046872">
    <property type="term" value="F:metal ion binding"/>
    <property type="evidence" value="ECO:0007669"/>
    <property type="project" value="UniProtKB-KW"/>
</dbReference>
<evidence type="ECO:0000256" key="6">
    <source>
        <dbReference type="HAMAP-Rule" id="MF_03218"/>
    </source>
</evidence>
<feature type="binding site" evidence="6">
    <location>
        <position position="196"/>
    </location>
    <ligand>
        <name>substrate</name>
    </ligand>
</feature>
<dbReference type="InterPro" id="IPR002616">
    <property type="entry name" value="tRNA_ribo_trans-like"/>
</dbReference>
<dbReference type="Proteomes" id="UP000758155">
    <property type="component" value="Unassembled WGS sequence"/>
</dbReference>
<feature type="binding site" evidence="6">
    <location>
        <position position="348"/>
    </location>
    <ligand>
        <name>Zn(2+)</name>
        <dbReference type="ChEBI" id="CHEBI:29105"/>
    </ligand>
</feature>
<feature type="domain" description="tRNA-guanine(15) transglycosylase-like" evidence="7">
    <location>
        <begin position="19"/>
        <end position="380"/>
    </location>
</feature>
<evidence type="ECO:0000256" key="5">
    <source>
        <dbReference type="ARBA" id="ARBA00022833"/>
    </source>
</evidence>
<evidence type="ECO:0000313" key="8">
    <source>
        <dbReference type="EMBL" id="KAF3030300.1"/>
    </source>
</evidence>
<feature type="active site" description="Proton acceptor" evidence="6">
    <location>
        <position position="98"/>
    </location>
</feature>
<dbReference type="AlphaFoldDB" id="A0A9P5BU93"/>
<dbReference type="NCBIfam" id="TIGR00430">
    <property type="entry name" value="Q_tRNA_tgt"/>
    <property type="match status" value="1"/>
</dbReference>
<comment type="catalytic activity">
    <reaction evidence="6">
        <text>guanosine(34) in tRNA + queuine = queuosine(34) in tRNA + guanine</text>
        <dbReference type="Rhea" id="RHEA:16633"/>
        <dbReference type="Rhea" id="RHEA-COMP:10341"/>
        <dbReference type="Rhea" id="RHEA-COMP:18571"/>
        <dbReference type="ChEBI" id="CHEBI:16235"/>
        <dbReference type="ChEBI" id="CHEBI:17433"/>
        <dbReference type="ChEBI" id="CHEBI:74269"/>
        <dbReference type="ChEBI" id="CHEBI:194431"/>
        <dbReference type="EC" id="2.4.2.64"/>
    </reaction>
</comment>
<dbReference type="NCBIfam" id="TIGR00449">
    <property type="entry name" value="tgt_general"/>
    <property type="match status" value="1"/>
</dbReference>
<dbReference type="InterPro" id="IPR004803">
    <property type="entry name" value="TGT"/>
</dbReference>
<dbReference type="Pfam" id="PF01702">
    <property type="entry name" value="TGT"/>
    <property type="match status" value="1"/>
</dbReference>
<dbReference type="HAMAP" id="MF_00168">
    <property type="entry name" value="Q_tRNA_Tgt"/>
    <property type="match status" value="1"/>
</dbReference>
<proteinExistence type="inferred from homology"/>
<evidence type="ECO:0000259" key="7">
    <source>
        <dbReference type="Pfam" id="PF01702"/>
    </source>
</evidence>
<evidence type="ECO:0000256" key="4">
    <source>
        <dbReference type="ARBA" id="ARBA00022723"/>
    </source>
</evidence>
<keyword evidence="5 6" id="KW-0862">Zinc</keyword>
<dbReference type="GO" id="GO:0005829">
    <property type="term" value="C:cytosol"/>
    <property type="evidence" value="ECO:0007669"/>
    <property type="project" value="TreeGrafter"/>
</dbReference>
<evidence type="ECO:0000313" key="9">
    <source>
        <dbReference type="Proteomes" id="UP000758155"/>
    </source>
</evidence>
<name>A0A9P5BU93_9PLEO</name>
<reference evidence="8" key="1">
    <citation type="submission" date="2019-04" db="EMBL/GenBank/DDBJ databases">
        <title>Sequencing of skin fungus with MAO and IRED activity.</title>
        <authorList>
            <person name="Marsaioli A.J."/>
            <person name="Bonatto J.M.C."/>
            <person name="Reis Junior O."/>
        </authorList>
    </citation>
    <scope>NUCLEOTIDE SEQUENCE</scope>
    <source>
        <strain evidence="8">28M1</strain>
    </source>
</reference>
<gene>
    <name evidence="8" type="ORF">E8E12_001006</name>
</gene>
<evidence type="ECO:0000256" key="3">
    <source>
        <dbReference type="ARBA" id="ARBA00022694"/>
    </source>
</evidence>